<feature type="transmembrane region" description="Helical" evidence="2">
    <location>
        <begin position="219"/>
        <end position="238"/>
    </location>
</feature>
<proteinExistence type="predicted"/>
<dbReference type="Proteomes" id="UP001286313">
    <property type="component" value="Unassembled WGS sequence"/>
</dbReference>
<comment type="caution">
    <text evidence="4">The sequence shown here is derived from an EMBL/GenBank/DDBJ whole genome shotgun (WGS) entry which is preliminary data.</text>
</comment>
<feature type="chain" id="PRO_5042114733" evidence="3">
    <location>
        <begin position="27"/>
        <end position="367"/>
    </location>
</feature>
<feature type="compositionally biased region" description="Basic and acidic residues" evidence="1">
    <location>
        <begin position="313"/>
        <end position="323"/>
    </location>
</feature>
<keyword evidence="2" id="KW-0812">Transmembrane</keyword>
<accession>A0AAE1FCB0</accession>
<sequence>MESVSVVVLLMCHLITHPSTTTYVEAVSVDEGCKVQRLTDKAGESSSPSFPLSSVYPLALRSLPQPWQDFSFAFEDSGGFPVGSLKVSTFAGKTELSLAALLNTFDTTGQEQQLQRIQLSEEESGQASIRNWTFISFEVLSDKLSISLRGLEELVFGEVNASEFQRGVARVAKGHSLDVALGCTSTQLPQGNETSLYTTTPDPDDGDDDDDDSRSGTPVVVVILVLLGLILLVGVWYWRGRRRSRRASSEGDQGEEMEGRTGRRENGSNNGGGGGGGGREGAGRPEERPLVEGSSAGGVVVGTQSETNTGGHRTPEGHTDDVRGAQNRNDTQRNNTEDSDGEEAMQGTYYATQSEIKKSTQSIYEPE</sequence>
<gene>
    <name evidence="4" type="ORF">Pcinc_023458</name>
</gene>
<keyword evidence="2" id="KW-1133">Transmembrane helix</keyword>
<name>A0AAE1FCB0_PETCI</name>
<keyword evidence="2" id="KW-0472">Membrane</keyword>
<feature type="compositionally biased region" description="Acidic residues" evidence="1">
    <location>
        <begin position="202"/>
        <end position="212"/>
    </location>
</feature>
<feature type="compositionally biased region" description="Gly residues" evidence="1">
    <location>
        <begin position="269"/>
        <end position="280"/>
    </location>
</feature>
<keyword evidence="3" id="KW-0732">Signal</keyword>
<feature type="compositionally biased region" description="Basic and acidic residues" evidence="1">
    <location>
        <begin position="257"/>
        <end position="266"/>
    </location>
</feature>
<evidence type="ECO:0000256" key="1">
    <source>
        <dbReference type="SAM" id="MobiDB-lite"/>
    </source>
</evidence>
<feature type="compositionally biased region" description="Polar residues" evidence="1">
    <location>
        <begin position="349"/>
        <end position="367"/>
    </location>
</feature>
<feature type="compositionally biased region" description="Polar residues" evidence="1">
    <location>
        <begin position="184"/>
        <end position="197"/>
    </location>
</feature>
<evidence type="ECO:0000256" key="3">
    <source>
        <dbReference type="SAM" id="SignalP"/>
    </source>
</evidence>
<evidence type="ECO:0000313" key="4">
    <source>
        <dbReference type="EMBL" id="KAK3871392.1"/>
    </source>
</evidence>
<organism evidence="4 5">
    <name type="scientific">Petrolisthes cinctipes</name>
    <name type="common">Flat porcelain crab</name>
    <dbReference type="NCBI Taxonomy" id="88211"/>
    <lineage>
        <taxon>Eukaryota</taxon>
        <taxon>Metazoa</taxon>
        <taxon>Ecdysozoa</taxon>
        <taxon>Arthropoda</taxon>
        <taxon>Crustacea</taxon>
        <taxon>Multicrustacea</taxon>
        <taxon>Malacostraca</taxon>
        <taxon>Eumalacostraca</taxon>
        <taxon>Eucarida</taxon>
        <taxon>Decapoda</taxon>
        <taxon>Pleocyemata</taxon>
        <taxon>Anomura</taxon>
        <taxon>Galatheoidea</taxon>
        <taxon>Porcellanidae</taxon>
        <taxon>Petrolisthes</taxon>
    </lineage>
</organism>
<feature type="compositionally biased region" description="Basic and acidic residues" evidence="1">
    <location>
        <begin position="281"/>
        <end position="290"/>
    </location>
</feature>
<feature type="region of interest" description="Disordered" evidence="1">
    <location>
        <begin position="243"/>
        <end position="367"/>
    </location>
</feature>
<keyword evidence="5" id="KW-1185">Reference proteome</keyword>
<dbReference type="EMBL" id="JAWQEG010002517">
    <property type="protein sequence ID" value="KAK3871392.1"/>
    <property type="molecule type" value="Genomic_DNA"/>
</dbReference>
<feature type="region of interest" description="Disordered" evidence="1">
    <location>
        <begin position="184"/>
        <end position="214"/>
    </location>
</feature>
<evidence type="ECO:0000313" key="5">
    <source>
        <dbReference type="Proteomes" id="UP001286313"/>
    </source>
</evidence>
<dbReference type="AlphaFoldDB" id="A0AAE1FCB0"/>
<feature type="signal peptide" evidence="3">
    <location>
        <begin position="1"/>
        <end position="26"/>
    </location>
</feature>
<protein>
    <submittedName>
        <fullName evidence="4">Uncharacterized protein</fullName>
    </submittedName>
</protein>
<reference evidence="4" key="1">
    <citation type="submission" date="2023-10" db="EMBL/GenBank/DDBJ databases">
        <title>Genome assemblies of two species of porcelain crab, Petrolisthes cinctipes and Petrolisthes manimaculis (Anomura: Porcellanidae).</title>
        <authorList>
            <person name="Angst P."/>
        </authorList>
    </citation>
    <scope>NUCLEOTIDE SEQUENCE</scope>
    <source>
        <strain evidence="4">PB745_01</strain>
        <tissue evidence="4">Gill</tissue>
    </source>
</reference>
<evidence type="ECO:0000256" key="2">
    <source>
        <dbReference type="SAM" id="Phobius"/>
    </source>
</evidence>